<comment type="similarity">
    <text evidence="6">Belongs to the aldolase class II family. MtnB subfamily.</text>
</comment>
<keyword evidence="1 6" id="KW-0028">Amino-acid biosynthesis</keyword>
<evidence type="ECO:0000256" key="1">
    <source>
        <dbReference type="ARBA" id="ARBA00022605"/>
    </source>
</evidence>
<name>A0ABP2ENF4_YERMW</name>
<dbReference type="EC" id="4.2.1.109" evidence="6"/>
<evidence type="ECO:0000256" key="6">
    <source>
        <dbReference type="HAMAP-Rule" id="MF_01677"/>
    </source>
</evidence>
<evidence type="ECO:0000259" key="7">
    <source>
        <dbReference type="SMART" id="SM01007"/>
    </source>
</evidence>
<keyword evidence="3 6" id="KW-0862">Zinc</keyword>
<dbReference type="HAMAP" id="MF_01677">
    <property type="entry name" value="Salvage_MtnB"/>
    <property type="match status" value="1"/>
</dbReference>
<dbReference type="InterPro" id="IPR036409">
    <property type="entry name" value="Aldolase_II/adducin_N_sf"/>
</dbReference>
<dbReference type="PANTHER" id="PTHR10640:SF7">
    <property type="entry name" value="METHYLTHIORIBULOSE-1-PHOSPHATE DEHYDRATASE"/>
    <property type="match status" value="1"/>
</dbReference>
<evidence type="ECO:0000256" key="5">
    <source>
        <dbReference type="ARBA" id="ARBA00023239"/>
    </source>
</evidence>
<comment type="cofactor">
    <cofactor evidence="6">
        <name>Zn(2+)</name>
        <dbReference type="ChEBI" id="CHEBI:29105"/>
    </cofactor>
    <text evidence="6">Binds 1 zinc ion per subunit.</text>
</comment>
<accession>A0ABP2ENF4</accession>
<keyword evidence="2 6" id="KW-0479">Metal-binding</keyword>
<feature type="domain" description="Class II aldolase/adducin N-terminal" evidence="7">
    <location>
        <begin position="40"/>
        <end position="228"/>
    </location>
</feature>
<dbReference type="SMART" id="SM01007">
    <property type="entry name" value="Aldolase_II"/>
    <property type="match status" value="1"/>
</dbReference>
<dbReference type="InterPro" id="IPR001303">
    <property type="entry name" value="Aldolase_II/adducin_N"/>
</dbReference>
<dbReference type="Pfam" id="PF00596">
    <property type="entry name" value="Aldolase_II"/>
    <property type="match status" value="1"/>
</dbReference>
<reference evidence="8" key="1">
    <citation type="submission" date="2008-12" db="EMBL/GenBank/DDBJ databases">
        <title>Annotation of the Yersinia mollaretii ATCC 43969 genome.</title>
        <authorList>
            <person name="Read T.D."/>
            <person name="Akmal A."/>
            <person name="Bishop-Lilly K."/>
            <person name="Chen P.E."/>
            <person name="Cook C."/>
            <person name="Kiley M.P."/>
            <person name="Lentz S."/>
            <person name="Mateczun A."/>
            <person name="Nagarajan N."/>
            <person name="Nolan N."/>
            <person name="Osborne B.I."/>
            <person name="Pop M."/>
            <person name="Sozhamannan S."/>
            <person name="Stewart A.C."/>
            <person name="Sulakvelidze A."/>
            <person name="Thomason B."/>
            <person name="Willner K."/>
            <person name="Zwick M.E."/>
        </authorList>
    </citation>
    <scope>NUCLEOTIDE SEQUENCE [LARGE SCALE GENOMIC DNA]</scope>
    <source>
        <strain evidence="8">ATCC 43969</strain>
    </source>
</reference>
<proteinExistence type="inferred from homology"/>
<protein>
    <recommendedName>
        <fullName evidence="6">Methylthioribulose-1-phosphate dehydratase</fullName>
        <shortName evidence="6">MTRu-1-P dehydratase</shortName>
        <ecNumber evidence="6">4.2.1.109</ecNumber>
    </recommendedName>
</protein>
<keyword evidence="4 6" id="KW-0486">Methionine biosynthesis</keyword>
<comment type="catalytic activity">
    <reaction evidence="6">
        <text>5-(methylsulfanyl)-D-ribulose 1-phosphate = 5-methylsulfanyl-2,3-dioxopentyl phosphate + H2O</text>
        <dbReference type="Rhea" id="RHEA:15549"/>
        <dbReference type="ChEBI" id="CHEBI:15377"/>
        <dbReference type="ChEBI" id="CHEBI:58548"/>
        <dbReference type="ChEBI" id="CHEBI:58828"/>
        <dbReference type="EC" id="4.2.1.109"/>
    </reaction>
</comment>
<comment type="function">
    <text evidence="6">Catalyzes the dehydration of methylthioribulose-1-phosphate (MTRu-1-P) into 2,3-diketo-5-methylthiopentyl-1-phosphate (DK-MTP-1-P).</text>
</comment>
<feature type="binding site" evidence="6">
    <location>
        <position position="128"/>
    </location>
    <ligand>
        <name>Zn(2+)</name>
        <dbReference type="ChEBI" id="CHEBI:29105"/>
    </ligand>
</feature>
<keyword evidence="9" id="KW-1185">Reference proteome</keyword>
<dbReference type="PANTHER" id="PTHR10640">
    <property type="entry name" value="METHYLTHIORIBULOSE-1-PHOSPHATE DEHYDRATASE"/>
    <property type="match status" value="1"/>
</dbReference>
<comment type="pathway">
    <text evidence="6">Amino-acid biosynthesis; L-methionine biosynthesis via salvage pathway; L-methionine from S-methyl-5-thio-alpha-D-ribose 1-phosphate: step 2/6.</text>
</comment>
<evidence type="ECO:0000313" key="8">
    <source>
        <dbReference type="EMBL" id="EEQ12550.1"/>
    </source>
</evidence>
<organism evidence="8 9">
    <name type="scientific">Yersinia mollaretii (strain ATCC 43969 / DSM 18520 / CIP 103324 / CNY 7263 / WAIP 204)</name>
    <dbReference type="NCBI Taxonomy" id="349967"/>
    <lineage>
        <taxon>Bacteria</taxon>
        <taxon>Pseudomonadati</taxon>
        <taxon>Pseudomonadota</taxon>
        <taxon>Gammaproteobacteria</taxon>
        <taxon>Enterobacterales</taxon>
        <taxon>Yersiniaceae</taxon>
        <taxon>Yersinia</taxon>
    </lineage>
</organism>
<dbReference type="SUPFAM" id="SSF53639">
    <property type="entry name" value="AraD/HMP-PK domain-like"/>
    <property type="match status" value="1"/>
</dbReference>
<dbReference type="InterPro" id="IPR017714">
    <property type="entry name" value="MethylthioRu-1-P_deHdtase_MtnB"/>
</dbReference>
<gene>
    <name evidence="6" type="primary">mtnB</name>
    <name evidence="8" type="ORF">ymoll0001_12210</name>
</gene>
<evidence type="ECO:0000256" key="4">
    <source>
        <dbReference type="ARBA" id="ARBA00023167"/>
    </source>
</evidence>
<dbReference type="NCBIfam" id="NF006672">
    <property type="entry name" value="PRK09220.1"/>
    <property type="match status" value="1"/>
</dbReference>
<sequence>MLSIDKNVLNIAVGMMVVATCYGTPTPQQGYAMTENVQLGALLAACHWIGEKGWCPATGGNMSLRLDSVHCLVTESGKDKGSLTANDFLLVETANNHVPSGRTPSAETGLHTLLYRLYPEINAVLHTHSVNATVLSRVERSHELVLQGYEMQKSLSGQRSHLDSVVIPIFDNDQDIPALAQRVAALADNRPLQYGFLVRGHGLYCWGASVAEARRHLEGLEFLFQCELQRRLLEVSLPKGEAQ</sequence>
<feature type="binding site" evidence="6">
    <location>
        <position position="126"/>
    </location>
    <ligand>
        <name>Zn(2+)</name>
        <dbReference type="ChEBI" id="CHEBI:29105"/>
    </ligand>
</feature>
<dbReference type="Proteomes" id="UP000003027">
    <property type="component" value="Unassembled WGS sequence"/>
</dbReference>
<dbReference type="Gene3D" id="3.40.225.10">
    <property type="entry name" value="Class II aldolase/adducin N-terminal domain"/>
    <property type="match status" value="1"/>
</dbReference>
<comment type="caution">
    <text evidence="8">The sequence shown here is derived from an EMBL/GenBank/DDBJ whole genome shotgun (WGS) entry which is preliminary data.</text>
</comment>
<dbReference type="EMBL" id="AALD02000001">
    <property type="protein sequence ID" value="EEQ12550.1"/>
    <property type="molecule type" value="Genomic_DNA"/>
</dbReference>
<evidence type="ECO:0000256" key="3">
    <source>
        <dbReference type="ARBA" id="ARBA00022833"/>
    </source>
</evidence>
<keyword evidence="5 6" id="KW-0456">Lyase</keyword>
<evidence type="ECO:0000313" key="9">
    <source>
        <dbReference type="Proteomes" id="UP000003027"/>
    </source>
</evidence>
<evidence type="ECO:0000256" key="2">
    <source>
        <dbReference type="ARBA" id="ARBA00022723"/>
    </source>
</evidence>
<dbReference type="NCBIfam" id="TIGR03328">
    <property type="entry name" value="salvage_mtnB"/>
    <property type="match status" value="1"/>
</dbReference>